<dbReference type="AlphaFoldDB" id="A0A829HCN1"/>
<comment type="caution">
    <text evidence="2">The sequence shown here is derived from an EMBL/GenBank/DDBJ whole genome shotgun (WGS) entry which is preliminary data.</text>
</comment>
<keyword evidence="3" id="KW-1185">Reference proteome</keyword>
<proteinExistence type="predicted"/>
<sequence length="256" mass="28377">MLSPKIFFQRLDGADFVSELAQVSINYLEGIVSVAFARKNGTDILCNKILNNKKIIFFIGINNGITSKQALENLLDQDTAKEIYLVNTGNVQAIFHPKIFCFYDASLRQGVLSIGSSNLTSGGFEKNIEANVLLHIDGSNWNLVEAIQTNLNSIKAECIYLYDKQQLDDLLQNGFLEDENKREVFEARSSTPVNPLSPRIPKIQLYSVIKSQTLSNQLAVPAQQSFAVPAQQPFAVPAQQSFVVPVQQPFAVPAQQ</sequence>
<reference evidence="2 3" key="1">
    <citation type="submission" date="2013-06" db="EMBL/GenBank/DDBJ databases">
        <title>The Genome Sequence of Acinetobacter gyllenbergii CIP 110306.</title>
        <authorList>
            <consortium name="The Broad Institute Genome Sequencing Platform"/>
            <consortium name="The Broad Institute Genome Sequencing Center for Infectious Disease"/>
            <person name="Cerqueira G."/>
            <person name="Feldgarden M."/>
            <person name="Courvalin P."/>
            <person name="Perichon B."/>
            <person name="Grillot-Courvalin C."/>
            <person name="Clermont D."/>
            <person name="Rocha E."/>
            <person name="Yoon E.-J."/>
            <person name="Nemec A."/>
            <person name="Young S.K."/>
            <person name="Zeng Q."/>
            <person name="Gargeya S."/>
            <person name="Fitzgerald M."/>
            <person name="Abouelleil A."/>
            <person name="Alvarado L."/>
            <person name="Berlin A.M."/>
            <person name="Chapman S.B."/>
            <person name="Dewar J."/>
            <person name="Goldberg J."/>
            <person name="Griggs A."/>
            <person name="Gujja S."/>
            <person name="Hansen M."/>
            <person name="Howarth C."/>
            <person name="Imamovic A."/>
            <person name="Larimer J."/>
            <person name="McCowan C."/>
            <person name="Murphy C."/>
            <person name="Pearson M."/>
            <person name="Priest M."/>
            <person name="Roberts A."/>
            <person name="Saif S."/>
            <person name="Shea T."/>
            <person name="Sykes S."/>
            <person name="Wortman J."/>
            <person name="Nusbaum C."/>
            <person name="Birren B."/>
        </authorList>
    </citation>
    <scope>NUCLEOTIDE SEQUENCE [LARGE SCALE GENOMIC DNA]</scope>
    <source>
        <strain evidence="2 3">CIP 110306</strain>
    </source>
</reference>
<dbReference type="RefSeq" id="WP_016660546.1">
    <property type="nucleotide sequence ID" value="NZ_ATGG01000029.1"/>
</dbReference>
<organism evidence="2 3">
    <name type="scientific">Acinetobacter gyllenbergii CIP 110306 = MTCC 11365</name>
    <dbReference type="NCBI Taxonomy" id="1217657"/>
    <lineage>
        <taxon>Bacteria</taxon>
        <taxon>Pseudomonadati</taxon>
        <taxon>Pseudomonadota</taxon>
        <taxon>Gammaproteobacteria</taxon>
        <taxon>Moraxellales</taxon>
        <taxon>Moraxellaceae</taxon>
        <taxon>Acinetobacter</taxon>
    </lineage>
</organism>
<dbReference type="Pfam" id="PF13091">
    <property type="entry name" value="PLDc_2"/>
    <property type="match status" value="1"/>
</dbReference>
<evidence type="ECO:0000313" key="2">
    <source>
        <dbReference type="EMBL" id="EPF74540.1"/>
    </source>
</evidence>
<accession>A0A829HCN1</accession>
<name>A0A829HCN1_9GAMM</name>
<protein>
    <recommendedName>
        <fullName evidence="1">Phospholipase D-like domain-containing protein</fullName>
    </recommendedName>
</protein>
<feature type="non-terminal residue" evidence="2">
    <location>
        <position position="256"/>
    </location>
</feature>
<gene>
    <name evidence="2" type="ORF">F957_03470</name>
</gene>
<feature type="domain" description="Phospholipase D-like" evidence="1">
    <location>
        <begin position="55"/>
        <end position="136"/>
    </location>
</feature>
<dbReference type="InterPro" id="IPR025202">
    <property type="entry name" value="PLD-like_dom"/>
</dbReference>
<dbReference type="Gene3D" id="3.30.870.10">
    <property type="entry name" value="Endonuclease Chain A"/>
    <property type="match status" value="1"/>
</dbReference>
<evidence type="ECO:0000259" key="1">
    <source>
        <dbReference type="Pfam" id="PF13091"/>
    </source>
</evidence>
<dbReference type="Proteomes" id="UP000014523">
    <property type="component" value="Unassembled WGS sequence"/>
</dbReference>
<evidence type="ECO:0000313" key="3">
    <source>
        <dbReference type="Proteomes" id="UP000014523"/>
    </source>
</evidence>
<dbReference type="CDD" id="cd09117">
    <property type="entry name" value="PLDc_Bfil_DEXD_like"/>
    <property type="match status" value="1"/>
</dbReference>
<dbReference type="EMBL" id="ATGG01000029">
    <property type="protein sequence ID" value="EPF74540.1"/>
    <property type="molecule type" value="Genomic_DNA"/>
</dbReference>